<protein>
    <submittedName>
        <fullName evidence="3">Uncharacterized protein</fullName>
    </submittedName>
</protein>
<proteinExistence type="predicted"/>
<feature type="region of interest" description="Disordered" evidence="1">
    <location>
        <begin position="63"/>
        <end position="155"/>
    </location>
</feature>
<keyword evidence="2" id="KW-0732">Signal</keyword>
<evidence type="ECO:0000256" key="1">
    <source>
        <dbReference type="SAM" id="MobiDB-lite"/>
    </source>
</evidence>
<comment type="caution">
    <text evidence="3">The sequence shown here is derived from an EMBL/GenBank/DDBJ whole genome shotgun (WGS) entry which is preliminary data.</text>
</comment>
<keyword evidence="4" id="KW-1185">Reference proteome</keyword>
<evidence type="ECO:0000256" key="2">
    <source>
        <dbReference type="SAM" id="SignalP"/>
    </source>
</evidence>
<dbReference type="AlphaFoldDB" id="A0A271J4T7"/>
<dbReference type="RefSeq" id="WP_095512218.1">
    <property type="nucleotide sequence ID" value="NZ_MQWD01000001.1"/>
</dbReference>
<reference evidence="3 4" key="1">
    <citation type="submission" date="2016-11" db="EMBL/GenBank/DDBJ databases">
        <title>Study of marine rhodopsin-containing bacteria.</title>
        <authorList>
            <person name="Yoshizawa S."/>
            <person name="Kumagai Y."/>
            <person name="Kogure K."/>
        </authorList>
    </citation>
    <scope>NUCLEOTIDE SEQUENCE [LARGE SCALE GENOMIC DNA]</scope>
    <source>
        <strain evidence="3 4">SAORIC-28</strain>
    </source>
</reference>
<feature type="compositionally biased region" description="Acidic residues" evidence="1">
    <location>
        <begin position="112"/>
        <end position="122"/>
    </location>
</feature>
<dbReference type="Proteomes" id="UP000216339">
    <property type="component" value="Unassembled WGS sequence"/>
</dbReference>
<gene>
    <name evidence="3" type="ORF">BSZ37_19980</name>
</gene>
<feature type="compositionally biased region" description="Low complexity" evidence="1">
    <location>
        <begin position="63"/>
        <end position="92"/>
    </location>
</feature>
<accession>A0A271J4T7</accession>
<organism evidence="3 4">
    <name type="scientific">Rubrivirga marina</name>
    <dbReference type="NCBI Taxonomy" id="1196024"/>
    <lineage>
        <taxon>Bacteria</taxon>
        <taxon>Pseudomonadati</taxon>
        <taxon>Rhodothermota</taxon>
        <taxon>Rhodothermia</taxon>
        <taxon>Rhodothermales</taxon>
        <taxon>Rubricoccaceae</taxon>
        <taxon>Rubrivirga</taxon>
    </lineage>
</organism>
<feature type="compositionally biased region" description="Acidic residues" evidence="1">
    <location>
        <begin position="93"/>
        <end position="104"/>
    </location>
</feature>
<sequence length="187" mass="20329">MTRFVLLLAAVALVARAQAPRGPSPTEQYHVGAQAYIDGDNARALQAVEAGLAVAPDDAKLQALRDLLQQQQQEQDQQDGGQPDDAQNQDPGDQGDEGDQGEDGDQSRQPEQPDDGGQEAEQDQTRTQQPDEAGSGDAPPQPASREPDEMTASQAERILDAVGGEERLLLRELRRAPTQRRRSDKDW</sequence>
<feature type="signal peptide" evidence="2">
    <location>
        <begin position="1"/>
        <end position="17"/>
    </location>
</feature>
<name>A0A271J4T7_9BACT</name>
<dbReference type="OrthoDB" id="9885777at2"/>
<feature type="chain" id="PRO_5012605682" evidence="2">
    <location>
        <begin position="18"/>
        <end position="187"/>
    </location>
</feature>
<evidence type="ECO:0000313" key="4">
    <source>
        <dbReference type="Proteomes" id="UP000216339"/>
    </source>
</evidence>
<dbReference type="EMBL" id="MQWD01000001">
    <property type="protein sequence ID" value="PAP78541.1"/>
    <property type="molecule type" value="Genomic_DNA"/>
</dbReference>
<evidence type="ECO:0000313" key="3">
    <source>
        <dbReference type="EMBL" id="PAP78541.1"/>
    </source>
</evidence>